<comment type="caution">
    <text evidence="13">The sequence shown here is derived from an EMBL/GenBank/DDBJ whole genome shotgun (WGS) entry which is preliminary data.</text>
</comment>
<evidence type="ECO:0000256" key="10">
    <source>
        <dbReference type="ARBA" id="ARBA00078952"/>
    </source>
</evidence>
<evidence type="ECO:0000256" key="9">
    <source>
        <dbReference type="ARBA" id="ARBA00074446"/>
    </source>
</evidence>
<evidence type="ECO:0000256" key="4">
    <source>
        <dbReference type="ARBA" id="ARBA00022845"/>
    </source>
</evidence>
<protein>
    <recommendedName>
        <fullName evidence="9">Eukaryotic translation initiation factor NCBP</fullName>
    </recommendedName>
    <alternativeName>
        <fullName evidence="10">Novel cap-binding protein</fullName>
    </alternativeName>
    <alternativeName>
        <fullName evidence="8">mRNA cap-binding protein</fullName>
    </alternativeName>
</protein>
<keyword evidence="5 11" id="KW-0694">RNA-binding</keyword>
<evidence type="ECO:0000256" key="5">
    <source>
        <dbReference type="ARBA" id="ARBA00022884"/>
    </source>
</evidence>
<proteinExistence type="inferred from homology"/>
<keyword evidence="14" id="KW-1185">Reference proteome</keyword>
<dbReference type="InterPro" id="IPR023398">
    <property type="entry name" value="TIF_eIF4e-like"/>
</dbReference>
<evidence type="ECO:0000256" key="6">
    <source>
        <dbReference type="ARBA" id="ARBA00022917"/>
    </source>
</evidence>
<dbReference type="FunFam" id="3.30.760.10:FF:000008">
    <property type="entry name" value="Eukaryotic translation initiation factor NCBP"/>
    <property type="match status" value="1"/>
</dbReference>
<comment type="similarity">
    <text evidence="2 11">Belongs to the eukaryotic initiation factor 4E family.</text>
</comment>
<sequence length="358" mass="40226">MEAADEVETKGSASPPPPDAKAAAVVAVVEAEGDVDERDRCSREIKAGLHPLKHKFVFWYTRRTPGVRSQTSYEENIKKIVEFSTVEGFWVCYCHLARPSSLPSPTDIHLFKEGIRPLWEDAANCNGGKWILRFKKIVSGRFWEDLVLALVGDQLDYGDAVCGAVLSIRFNEDILSVWNRSASDHKAVMALRDSIKRHLKLPHSYLMEYKAHDASLRDKSSYRNTWFHVLDKPPTVCFLETSLLQHKVEVDILLLILHSQSWRPANTDISCRTFARFSRCGFHYAALHLVLCLNKQAQLFLSARRLTSSPPANGCSSGGVFLRRALVAAAFSSANGGCCVFLFIGERRLLPLQADRHK</sequence>
<feature type="region of interest" description="Disordered" evidence="12">
    <location>
        <begin position="1"/>
        <end position="22"/>
    </location>
</feature>
<evidence type="ECO:0000313" key="13">
    <source>
        <dbReference type="EMBL" id="KAJ8492706.1"/>
    </source>
</evidence>
<dbReference type="GO" id="GO:0003743">
    <property type="term" value="F:translation initiation factor activity"/>
    <property type="evidence" value="ECO:0007669"/>
    <property type="project" value="UniProtKB-KW"/>
</dbReference>
<dbReference type="InterPro" id="IPR019770">
    <property type="entry name" value="TIF_eIF_4E_CS"/>
</dbReference>
<comment type="function">
    <text evidence="1">Recognizes and binds the 7-methylguanosine-containing mRNA cap during an early step in the initiation of protein synthesis and facilitates ribosome binding by inducing the unwinding of the mRNAs secondary structures.</text>
</comment>
<evidence type="ECO:0000256" key="8">
    <source>
        <dbReference type="ARBA" id="ARBA00030245"/>
    </source>
</evidence>
<gene>
    <name evidence="13" type="ORF">OPV22_014427</name>
</gene>
<dbReference type="PROSITE" id="PS00813">
    <property type="entry name" value="IF4E"/>
    <property type="match status" value="1"/>
</dbReference>
<dbReference type="PANTHER" id="PTHR11960">
    <property type="entry name" value="EUKARYOTIC TRANSLATION INITIATION FACTOR 4E RELATED"/>
    <property type="match status" value="1"/>
</dbReference>
<keyword evidence="3 11" id="KW-0396">Initiation factor</keyword>
<dbReference type="InterPro" id="IPR001040">
    <property type="entry name" value="TIF_eIF_4E"/>
</dbReference>
<keyword evidence="4" id="KW-0810">Translation regulation</keyword>
<dbReference type="PANTHER" id="PTHR11960:SF18">
    <property type="entry name" value="EUKARYOTIC TRANSLATION INITIATION FACTOR 4E HOMOLOGOUS PROTEIN, ISOFORM B"/>
    <property type="match status" value="1"/>
</dbReference>
<dbReference type="GO" id="GO:0006417">
    <property type="term" value="P:regulation of translation"/>
    <property type="evidence" value="ECO:0007669"/>
    <property type="project" value="UniProtKB-KW"/>
</dbReference>
<dbReference type="Gene3D" id="3.30.760.10">
    <property type="entry name" value="RNA Cap, Translation Initiation Factor Eif4e"/>
    <property type="match status" value="1"/>
</dbReference>
<dbReference type="AlphaFoldDB" id="A0AAV8RBV1"/>
<organism evidence="13 14">
    <name type="scientific">Ensete ventricosum</name>
    <name type="common">Abyssinian banana</name>
    <name type="synonym">Musa ensete</name>
    <dbReference type="NCBI Taxonomy" id="4639"/>
    <lineage>
        <taxon>Eukaryota</taxon>
        <taxon>Viridiplantae</taxon>
        <taxon>Streptophyta</taxon>
        <taxon>Embryophyta</taxon>
        <taxon>Tracheophyta</taxon>
        <taxon>Spermatophyta</taxon>
        <taxon>Magnoliopsida</taxon>
        <taxon>Liliopsida</taxon>
        <taxon>Zingiberales</taxon>
        <taxon>Musaceae</taxon>
        <taxon>Ensete</taxon>
    </lineage>
</organism>
<evidence type="ECO:0000256" key="2">
    <source>
        <dbReference type="ARBA" id="ARBA00009860"/>
    </source>
</evidence>
<keyword evidence="6 11" id="KW-0648">Protein biosynthesis</keyword>
<evidence type="ECO:0000313" key="14">
    <source>
        <dbReference type="Proteomes" id="UP001222027"/>
    </source>
</evidence>
<comment type="subunit">
    <text evidence="7">EIF4F is a multi-subunit complex, the composition of which varies with external and internal environmental conditions. It is composed of at least EIF4A, EIF4E and EIF4G. EIF4E is also known to interact with other partners. In higher plants two isoforms of EIF4F have been identified, named isoform EIF4F and isoform EIF(iso)4F. Isoform EIF4F has subunits p220 and p26, whereas isoform EIF(iso)4F has subunits p82 and p28.</text>
</comment>
<dbReference type="GO" id="GO:0000340">
    <property type="term" value="F:RNA 7-methylguanosine cap binding"/>
    <property type="evidence" value="ECO:0007669"/>
    <property type="project" value="TreeGrafter"/>
</dbReference>
<reference evidence="13 14" key="1">
    <citation type="submission" date="2022-12" db="EMBL/GenBank/DDBJ databases">
        <title>Chromosome-scale assembly of the Ensete ventricosum genome.</title>
        <authorList>
            <person name="Dussert Y."/>
            <person name="Stocks J."/>
            <person name="Wendawek A."/>
            <person name="Woldeyes F."/>
            <person name="Nichols R.A."/>
            <person name="Borrell J.S."/>
        </authorList>
    </citation>
    <scope>NUCLEOTIDE SEQUENCE [LARGE SCALE GENOMIC DNA]</scope>
    <source>
        <strain evidence="14">cv. Maze</strain>
        <tissue evidence="13">Seeds</tissue>
    </source>
</reference>
<evidence type="ECO:0000256" key="11">
    <source>
        <dbReference type="RuleBase" id="RU004374"/>
    </source>
</evidence>
<dbReference type="SUPFAM" id="SSF55418">
    <property type="entry name" value="eIF4e-like"/>
    <property type="match status" value="1"/>
</dbReference>
<dbReference type="Proteomes" id="UP001222027">
    <property type="component" value="Unassembled WGS sequence"/>
</dbReference>
<evidence type="ECO:0000256" key="12">
    <source>
        <dbReference type="SAM" id="MobiDB-lite"/>
    </source>
</evidence>
<evidence type="ECO:0000256" key="7">
    <source>
        <dbReference type="ARBA" id="ARBA00025991"/>
    </source>
</evidence>
<accession>A0AAV8RBV1</accession>
<dbReference type="GO" id="GO:0016281">
    <property type="term" value="C:eukaryotic translation initiation factor 4F complex"/>
    <property type="evidence" value="ECO:0007669"/>
    <property type="project" value="TreeGrafter"/>
</dbReference>
<evidence type="ECO:0000256" key="1">
    <source>
        <dbReference type="ARBA" id="ARBA00003021"/>
    </source>
</evidence>
<name>A0AAV8RBV1_ENSVE</name>
<evidence type="ECO:0000256" key="3">
    <source>
        <dbReference type="ARBA" id="ARBA00022540"/>
    </source>
</evidence>
<dbReference type="EMBL" id="JAQQAF010000004">
    <property type="protein sequence ID" value="KAJ8492706.1"/>
    <property type="molecule type" value="Genomic_DNA"/>
</dbReference>
<dbReference type="Pfam" id="PF01652">
    <property type="entry name" value="IF4E"/>
    <property type="match status" value="1"/>
</dbReference>